<sequence length="149" mass="17237">MAPLLSKEEHHNLSGLCGLVKDIRSLFTRWNTIPFENATPGVVTDAQLNMWISYESQHETYYQKLLRYVNPLHEALAKIRQSDEPLDQSDARMKEKLEGAMADRQAAVHRQAEVDKAINDRKFELGAQGRAHCKQRYRAKTGHDIFNMW</sequence>
<reference evidence="1" key="1">
    <citation type="submission" date="2023-04" db="EMBL/GenBank/DDBJ databases">
        <title>Black Yeasts Isolated from many extreme environments.</title>
        <authorList>
            <person name="Coleine C."/>
            <person name="Stajich J.E."/>
            <person name="Selbmann L."/>
        </authorList>
    </citation>
    <scope>NUCLEOTIDE SEQUENCE</scope>
    <source>
        <strain evidence="1">CCFEE 5312</strain>
    </source>
</reference>
<evidence type="ECO:0000313" key="2">
    <source>
        <dbReference type="Proteomes" id="UP001271007"/>
    </source>
</evidence>
<keyword evidence="2" id="KW-1185">Reference proteome</keyword>
<protein>
    <submittedName>
        <fullName evidence="1">Uncharacterized protein</fullName>
    </submittedName>
</protein>
<accession>A0AAJ0DB12</accession>
<proteinExistence type="predicted"/>
<name>A0AAJ0DB12_9PEZI</name>
<dbReference type="Proteomes" id="UP001271007">
    <property type="component" value="Unassembled WGS sequence"/>
</dbReference>
<dbReference type="EMBL" id="JAWDJX010000084">
    <property type="protein sequence ID" value="KAK3046646.1"/>
    <property type="molecule type" value="Genomic_DNA"/>
</dbReference>
<organism evidence="1 2">
    <name type="scientific">Extremus antarcticus</name>
    <dbReference type="NCBI Taxonomy" id="702011"/>
    <lineage>
        <taxon>Eukaryota</taxon>
        <taxon>Fungi</taxon>
        <taxon>Dikarya</taxon>
        <taxon>Ascomycota</taxon>
        <taxon>Pezizomycotina</taxon>
        <taxon>Dothideomycetes</taxon>
        <taxon>Dothideomycetidae</taxon>
        <taxon>Mycosphaerellales</taxon>
        <taxon>Extremaceae</taxon>
        <taxon>Extremus</taxon>
    </lineage>
</organism>
<gene>
    <name evidence="1" type="ORF">LTR09_011860</name>
</gene>
<dbReference type="AlphaFoldDB" id="A0AAJ0DB12"/>
<evidence type="ECO:0000313" key="1">
    <source>
        <dbReference type="EMBL" id="KAK3046646.1"/>
    </source>
</evidence>
<comment type="caution">
    <text evidence="1">The sequence shown here is derived from an EMBL/GenBank/DDBJ whole genome shotgun (WGS) entry which is preliminary data.</text>
</comment>